<accession>A0A212IVZ0</accession>
<protein>
    <recommendedName>
        <fullName evidence="1">CobQ/CobB/MinD/ParA nucleotide binding domain-containing protein</fullName>
    </recommendedName>
</protein>
<dbReference type="InterPro" id="IPR027417">
    <property type="entry name" value="P-loop_NTPase"/>
</dbReference>
<dbReference type="InterPro" id="IPR050678">
    <property type="entry name" value="DNA_Partitioning_ATPase"/>
</dbReference>
<evidence type="ECO:0000259" key="1">
    <source>
        <dbReference type="Pfam" id="PF01656"/>
    </source>
</evidence>
<dbReference type="RefSeq" id="WP_296938204.1">
    <property type="nucleotide sequence ID" value="NZ_LT599032.1"/>
</dbReference>
<feature type="domain" description="CobQ/CobB/MinD/ParA nucleotide binding" evidence="1">
    <location>
        <begin position="8"/>
        <end position="212"/>
    </location>
</feature>
<proteinExistence type="predicted"/>
<dbReference type="PANTHER" id="PTHR13696:SF52">
    <property type="entry name" value="PARA FAMILY PROTEIN CT_582"/>
    <property type="match status" value="1"/>
</dbReference>
<reference evidence="2" key="1">
    <citation type="submission" date="2016-04" db="EMBL/GenBank/DDBJ databases">
        <authorList>
            <person name="Evans L.H."/>
            <person name="Alamgir A."/>
            <person name="Owens N."/>
            <person name="Weber N.D."/>
            <person name="Virtaneva K."/>
            <person name="Barbian K."/>
            <person name="Babar A."/>
            <person name="Rosenke K."/>
        </authorList>
    </citation>
    <scope>NUCLEOTIDE SEQUENCE</scope>
    <source>
        <strain evidence="2">86-1</strain>
    </source>
</reference>
<dbReference type="Pfam" id="PF01656">
    <property type="entry name" value="CbiA"/>
    <property type="match status" value="1"/>
</dbReference>
<dbReference type="CDD" id="cd02042">
    <property type="entry name" value="ParAB_family"/>
    <property type="match status" value="1"/>
</dbReference>
<dbReference type="PANTHER" id="PTHR13696">
    <property type="entry name" value="P-LOOP CONTAINING NUCLEOSIDE TRIPHOSPHATE HYDROLASE"/>
    <property type="match status" value="1"/>
</dbReference>
<dbReference type="SUPFAM" id="SSF52540">
    <property type="entry name" value="P-loop containing nucleoside triphosphate hydrolases"/>
    <property type="match status" value="1"/>
</dbReference>
<dbReference type="InterPro" id="IPR002586">
    <property type="entry name" value="CobQ/CobB/MinD/ParA_Nub-bd_dom"/>
</dbReference>
<name>A0A212IVZ0_9BACT</name>
<dbReference type="AlphaFoldDB" id="A0A212IVZ0"/>
<evidence type="ECO:0000313" key="2">
    <source>
        <dbReference type="EMBL" id="SBV91340.1"/>
    </source>
</evidence>
<sequence>MKTKPLFIAFSTQKGGVGKSTFTVLGASYLHYLKGLNVAVMDCDYPQCSVYEMRKREIRQLETNLHYQSKAISMFESLGKQTYPIVCAKPEEAISKAHEFLAGESTEYDVVFFDLPGTINNDGVISTFMAMDYVFVPMAPSRMSMESTLSFIIPVHELLTEHKDLNLKAVHLFWNRVDGRIKKEWLEHYEGVIRQFGLPLLKTAIPQSVRYDKEQSIEGSDAVFLSTIFPADKSLLKGSNLDLLVDEISEIIHLKHQS</sequence>
<organism evidence="2">
    <name type="scientific">uncultured Dysgonomonas sp</name>
    <dbReference type="NCBI Taxonomy" id="206096"/>
    <lineage>
        <taxon>Bacteria</taxon>
        <taxon>Pseudomonadati</taxon>
        <taxon>Bacteroidota</taxon>
        <taxon>Bacteroidia</taxon>
        <taxon>Bacteroidales</taxon>
        <taxon>Dysgonomonadaceae</taxon>
        <taxon>Dysgonomonas</taxon>
        <taxon>environmental samples</taxon>
    </lineage>
</organism>
<dbReference type="Gene3D" id="3.40.50.300">
    <property type="entry name" value="P-loop containing nucleotide triphosphate hydrolases"/>
    <property type="match status" value="1"/>
</dbReference>
<gene>
    <name evidence="2" type="ORF">KL86DYS1_10316</name>
</gene>
<dbReference type="EMBL" id="FLUM01000001">
    <property type="protein sequence ID" value="SBV91340.1"/>
    <property type="molecule type" value="Genomic_DNA"/>
</dbReference>